<evidence type="ECO:0008006" key="6">
    <source>
        <dbReference type="Google" id="ProtNLM"/>
    </source>
</evidence>
<reference evidence="2" key="2">
    <citation type="journal article" date="2021" name="Front. Microbiol.">
        <title>Comprehensive Comparative Genomics and Phenotyping of Methylobacterium Species.</title>
        <authorList>
            <person name="Alessa O."/>
            <person name="Ogura Y."/>
            <person name="Fujitani Y."/>
            <person name="Takami H."/>
            <person name="Hayashi T."/>
            <person name="Sahin N."/>
            <person name="Tani A."/>
        </authorList>
    </citation>
    <scope>NUCLEOTIDE SEQUENCE</scope>
    <source>
        <strain evidence="2">DSM 22415</strain>
    </source>
</reference>
<evidence type="ECO:0000313" key="3">
    <source>
        <dbReference type="EMBL" id="VUF14839.1"/>
    </source>
</evidence>
<dbReference type="RefSeq" id="WP_144767162.1">
    <property type="nucleotide sequence ID" value="NZ_BPQI01000087.1"/>
</dbReference>
<protein>
    <recommendedName>
        <fullName evidence="6">BrnA antitoxin family protein</fullName>
    </recommendedName>
</protein>
<organism evidence="3 4">
    <name type="scientific">Methylobacterium dankookense</name>
    <dbReference type="NCBI Taxonomy" id="560405"/>
    <lineage>
        <taxon>Bacteria</taxon>
        <taxon>Pseudomonadati</taxon>
        <taxon>Pseudomonadota</taxon>
        <taxon>Alphaproteobacteria</taxon>
        <taxon>Hyphomicrobiales</taxon>
        <taxon>Methylobacteriaceae</taxon>
        <taxon>Methylobacterium</taxon>
    </lineage>
</organism>
<dbReference type="AlphaFoldDB" id="A0A564G2V6"/>
<evidence type="ECO:0000313" key="2">
    <source>
        <dbReference type="EMBL" id="GJD57128.1"/>
    </source>
</evidence>
<dbReference type="Proteomes" id="UP001055303">
    <property type="component" value="Unassembled WGS sequence"/>
</dbReference>
<reference evidence="2" key="3">
    <citation type="submission" date="2021-08" db="EMBL/GenBank/DDBJ databases">
        <authorList>
            <person name="Tani A."/>
            <person name="Ola A."/>
            <person name="Ogura Y."/>
            <person name="Katsura K."/>
            <person name="Hayashi T."/>
        </authorList>
    </citation>
    <scope>NUCLEOTIDE SEQUENCE</scope>
    <source>
        <strain evidence="2">DSM 22415</strain>
    </source>
</reference>
<name>A0A564G2V6_9HYPH</name>
<accession>A0A564G2V6</accession>
<proteinExistence type="predicted"/>
<evidence type="ECO:0000256" key="1">
    <source>
        <dbReference type="SAM" id="MobiDB-lite"/>
    </source>
</evidence>
<gene>
    <name evidence="2" type="ORF">IFDJLNFL_3028</name>
    <name evidence="3" type="ORF">MTDSW087_04565</name>
</gene>
<sequence>MSANRSATPPISADLIGATDLARVDAHVIQPEEYEEIPELTDEMLAGGEPGNGEGLARRRGRPRSDQRKVLTALRLDPDVIAAFKATGPGWQTRINDILKRESERLRAG</sequence>
<dbReference type="EMBL" id="BPQI01000087">
    <property type="protein sequence ID" value="GJD57128.1"/>
    <property type="molecule type" value="Genomic_DNA"/>
</dbReference>
<dbReference type="Proteomes" id="UP000401717">
    <property type="component" value="Unassembled WGS sequence"/>
</dbReference>
<evidence type="ECO:0000313" key="5">
    <source>
        <dbReference type="Proteomes" id="UP001055303"/>
    </source>
</evidence>
<dbReference type="OrthoDB" id="361944at2"/>
<feature type="region of interest" description="Disordered" evidence="1">
    <location>
        <begin position="44"/>
        <end position="66"/>
    </location>
</feature>
<dbReference type="Pfam" id="PF14384">
    <property type="entry name" value="BrnA_antitoxin"/>
    <property type="match status" value="1"/>
</dbReference>
<reference evidence="3 4" key="1">
    <citation type="submission" date="2019-06" db="EMBL/GenBank/DDBJ databases">
        <authorList>
            <person name="Rodrigo-Torres L."/>
            <person name="Arahal R. D."/>
            <person name="Lucena T."/>
        </authorList>
    </citation>
    <scope>NUCLEOTIDE SEQUENCE [LARGE SCALE GENOMIC DNA]</scope>
    <source>
        <strain evidence="3 4">SW08-7</strain>
    </source>
</reference>
<keyword evidence="5" id="KW-1185">Reference proteome</keyword>
<dbReference type="EMBL" id="CABFVH010000041">
    <property type="protein sequence ID" value="VUF14839.1"/>
    <property type="molecule type" value="Genomic_DNA"/>
</dbReference>
<evidence type="ECO:0000313" key="4">
    <source>
        <dbReference type="Proteomes" id="UP000401717"/>
    </source>
</evidence>
<dbReference type="InterPro" id="IPR025528">
    <property type="entry name" value="BrnA_antitoxin"/>
</dbReference>